<feature type="region of interest" description="Disordered" evidence="1">
    <location>
        <begin position="1"/>
        <end position="28"/>
    </location>
</feature>
<evidence type="ECO:0000256" key="1">
    <source>
        <dbReference type="SAM" id="MobiDB-lite"/>
    </source>
</evidence>
<gene>
    <name evidence="2" type="ORF">SMD11_0520</name>
</gene>
<accession>A0A1Z2KVZ6</accession>
<evidence type="ECO:0000313" key="2">
    <source>
        <dbReference type="EMBL" id="ARZ66186.1"/>
    </source>
</evidence>
<feature type="compositionally biased region" description="Basic and acidic residues" evidence="1">
    <location>
        <begin position="19"/>
        <end position="28"/>
    </location>
</feature>
<dbReference type="KEGG" id="salj:SMD11_0520"/>
<organism evidence="2 3">
    <name type="scientific">Streptomyces albireticuli</name>
    <dbReference type="NCBI Taxonomy" id="1940"/>
    <lineage>
        <taxon>Bacteria</taxon>
        <taxon>Bacillati</taxon>
        <taxon>Actinomycetota</taxon>
        <taxon>Actinomycetes</taxon>
        <taxon>Kitasatosporales</taxon>
        <taxon>Streptomycetaceae</taxon>
        <taxon>Streptomyces</taxon>
    </lineage>
</organism>
<evidence type="ECO:0000313" key="3">
    <source>
        <dbReference type="Proteomes" id="UP000195755"/>
    </source>
</evidence>
<sequence>MSQQAETQLRHHCATPLHDSAHEVLEAQ</sequence>
<reference evidence="2 3" key="1">
    <citation type="submission" date="2017-06" db="EMBL/GenBank/DDBJ databases">
        <title>Streptomyces albireticuli Genome sequencing and assembly.</title>
        <authorList>
            <person name="Wang Y."/>
            <person name="Du B."/>
            <person name="Ding Y."/>
            <person name="Liu H."/>
            <person name="Hou Q."/>
            <person name="Liu K."/>
            <person name="Yao L."/>
            <person name="Wang C."/>
        </authorList>
    </citation>
    <scope>NUCLEOTIDE SEQUENCE [LARGE SCALE GENOMIC DNA]</scope>
    <source>
        <strain evidence="2 3">MDJK11</strain>
    </source>
</reference>
<proteinExistence type="predicted"/>
<protein>
    <submittedName>
        <fullName evidence="2">Uncharacterized protein</fullName>
    </submittedName>
</protein>
<dbReference type="AlphaFoldDB" id="A0A1Z2KVZ6"/>
<name>A0A1Z2KVZ6_9ACTN</name>
<dbReference type="EMBL" id="CP021744">
    <property type="protein sequence ID" value="ARZ66186.1"/>
    <property type="molecule type" value="Genomic_DNA"/>
</dbReference>
<dbReference type="Proteomes" id="UP000195755">
    <property type="component" value="Chromosome"/>
</dbReference>